<protein>
    <submittedName>
        <fullName evidence="2">Uncharacterized protein</fullName>
    </submittedName>
</protein>
<sequence length="115" mass="12961">MSVYLLGCGNPAEPSKIPKIEDENGRPKEYYTDKNGRPILTRPNPEFLTNLASAMDGHYIHVAFGKNLNDILPDLIESEYGIIGWEKKTESIDLTPYLLISSLFFLFMIPVVKSV</sequence>
<gene>
    <name evidence="2" type="ORF">COT67_01345</name>
</gene>
<evidence type="ECO:0000313" key="3">
    <source>
        <dbReference type="Proteomes" id="UP000230353"/>
    </source>
</evidence>
<dbReference type="AlphaFoldDB" id="A0A2H0WLJ2"/>
<accession>A0A2H0WLJ2</accession>
<reference evidence="3" key="1">
    <citation type="submission" date="2017-09" db="EMBL/GenBank/DDBJ databases">
        <title>Depth-based differentiation of microbial function through sediment-hosted aquifers and enrichment of novel symbionts in the deep terrestrial subsurface.</title>
        <authorList>
            <person name="Probst A.J."/>
            <person name="Ladd B."/>
            <person name="Jarett J.K."/>
            <person name="Geller-Mcgrath D.E."/>
            <person name="Sieber C.M.K."/>
            <person name="Emerson J.B."/>
            <person name="Anantharaman K."/>
            <person name="Thomas B.C."/>
            <person name="Malmstrom R."/>
            <person name="Stieglmeier M."/>
            <person name="Klingl A."/>
            <person name="Woyke T."/>
            <person name="Ryan C.M."/>
            <person name="Banfield J.F."/>
        </authorList>
    </citation>
    <scope>NUCLEOTIDE SEQUENCE [LARGE SCALE GENOMIC DNA]</scope>
</reference>
<evidence type="ECO:0000256" key="1">
    <source>
        <dbReference type="SAM" id="MobiDB-lite"/>
    </source>
</evidence>
<feature type="region of interest" description="Disordered" evidence="1">
    <location>
        <begin position="16"/>
        <end position="35"/>
    </location>
</feature>
<dbReference type="Proteomes" id="UP000230353">
    <property type="component" value="Unassembled WGS sequence"/>
</dbReference>
<proteinExistence type="predicted"/>
<organism evidence="2 3">
    <name type="scientific">Candidatus Tagabacteria bacterium CG09_land_8_20_14_0_10_41_14</name>
    <dbReference type="NCBI Taxonomy" id="1975021"/>
    <lineage>
        <taxon>Bacteria</taxon>
        <taxon>Candidatus Tagaibacteriota</taxon>
    </lineage>
</organism>
<evidence type="ECO:0000313" key="2">
    <source>
        <dbReference type="EMBL" id="PIS13531.1"/>
    </source>
</evidence>
<name>A0A2H0WLJ2_9BACT</name>
<dbReference type="EMBL" id="PEZL01000018">
    <property type="protein sequence ID" value="PIS13531.1"/>
    <property type="molecule type" value="Genomic_DNA"/>
</dbReference>
<comment type="caution">
    <text evidence="2">The sequence shown here is derived from an EMBL/GenBank/DDBJ whole genome shotgun (WGS) entry which is preliminary data.</text>
</comment>